<feature type="compositionally biased region" description="Basic residues" evidence="1">
    <location>
        <begin position="1"/>
        <end position="13"/>
    </location>
</feature>
<evidence type="ECO:0000256" key="1">
    <source>
        <dbReference type="SAM" id="MobiDB-lite"/>
    </source>
</evidence>
<reference evidence="2 3" key="1">
    <citation type="submission" date="2008-07" db="EMBL/GenBank/DDBJ databases">
        <authorList>
            <person name="El-Sayed N."/>
            <person name="Caler E."/>
            <person name="Inman J."/>
            <person name="Amedeo P."/>
            <person name="Hass B."/>
            <person name="Wortman J."/>
        </authorList>
    </citation>
    <scope>NUCLEOTIDE SEQUENCE [LARGE SCALE GENOMIC DNA]</scope>
    <source>
        <strain evidence="3">ATCC 50983 / TXsc</strain>
    </source>
</reference>
<dbReference type="Proteomes" id="UP000007800">
    <property type="component" value="Unassembled WGS sequence"/>
</dbReference>
<keyword evidence="3" id="KW-1185">Reference proteome</keyword>
<gene>
    <name evidence="2" type="ORF">Pmar_PMAR020620</name>
</gene>
<dbReference type="AlphaFoldDB" id="C5L7J6"/>
<dbReference type="EMBL" id="GG679899">
    <property type="protein sequence ID" value="EER07458.1"/>
    <property type="molecule type" value="Genomic_DNA"/>
</dbReference>
<sequence length="68" mass="7587">MRRSYKRKCRRSPVLKGDAYRSPNAARDPCGVRAAGTAPGHRDLRAINSADKKVTFADRDINLAMKVE</sequence>
<evidence type="ECO:0000313" key="2">
    <source>
        <dbReference type="EMBL" id="EER07458.1"/>
    </source>
</evidence>
<proteinExistence type="predicted"/>
<name>C5L7J6_PERM5</name>
<protein>
    <submittedName>
        <fullName evidence="2">Uncharacterized protein</fullName>
    </submittedName>
</protein>
<dbReference type="GeneID" id="9041202"/>
<dbReference type="InParanoid" id="C5L7J6"/>
<organism evidence="3">
    <name type="scientific">Perkinsus marinus (strain ATCC 50983 / TXsc)</name>
    <dbReference type="NCBI Taxonomy" id="423536"/>
    <lineage>
        <taxon>Eukaryota</taxon>
        <taxon>Sar</taxon>
        <taxon>Alveolata</taxon>
        <taxon>Perkinsozoa</taxon>
        <taxon>Perkinsea</taxon>
        <taxon>Perkinsida</taxon>
        <taxon>Perkinsidae</taxon>
        <taxon>Perkinsus</taxon>
    </lineage>
</organism>
<feature type="region of interest" description="Disordered" evidence="1">
    <location>
        <begin position="1"/>
        <end position="38"/>
    </location>
</feature>
<evidence type="ECO:0000313" key="3">
    <source>
        <dbReference type="Proteomes" id="UP000007800"/>
    </source>
</evidence>
<accession>C5L7J6</accession>
<dbReference type="RefSeq" id="XP_002775642.1">
    <property type="nucleotide sequence ID" value="XM_002775596.1"/>
</dbReference>